<feature type="compositionally biased region" description="Polar residues" evidence="1">
    <location>
        <begin position="43"/>
        <end position="59"/>
    </location>
</feature>
<dbReference type="RefSeq" id="WP_313994350.1">
    <property type="nucleotide sequence ID" value="NZ_JASJOT010000004.1"/>
</dbReference>
<evidence type="ECO:0000313" key="2">
    <source>
        <dbReference type="EMBL" id="MDJ1492893.1"/>
    </source>
</evidence>
<protein>
    <submittedName>
        <fullName evidence="2">Uncharacterized protein</fullName>
    </submittedName>
</protein>
<gene>
    <name evidence="2" type="ORF">QNI19_08120</name>
</gene>
<dbReference type="EMBL" id="JASJOT010000004">
    <property type="protein sequence ID" value="MDJ1492893.1"/>
    <property type="molecule type" value="Genomic_DNA"/>
</dbReference>
<organism evidence="2 3">
    <name type="scientific">Xanthocytophaga flava</name>
    <dbReference type="NCBI Taxonomy" id="3048013"/>
    <lineage>
        <taxon>Bacteria</taxon>
        <taxon>Pseudomonadati</taxon>
        <taxon>Bacteroidota</taxon>
        <taxon>Cytophagia</taxon>
        <taxon>Cytophagales</taxon>
        <taxon>Rhodocytophagaceae</taxon>
        <taxon>Xanthocytophaga</taxon>
    </lineage>
</organism>
<name>A0ABT7CGS2_9BACT</name>
<evidence type="ECO:0000313" key="3">
    <source>
        <dbReference type="Proteomes" id="UP001228581"/>
    </source>
</evidence>
<proteinExistence type="predicted"/>
<feature type="region of interest" description="Disordered" evidence="1">
    <location>
        <begin position="1"/>
        <end position="59"/>
    </location>
</feature>
<accession>A0ABT7CGS2</accession>
<comment type="caution">
    <text evidence="2">The sequence shown here is derived from an EMBL/GenBank/DDBJ whole genome shotgun (WGS) entry which is preliminary data.</text>
</comment>
<evidence type="ECO:0000256" key="1">
    <source>
        <dbReference type="SAM" id="MobiDB-lite"/>
    </source>
</evidence>
<reference evidence="2 3" key="1">
    <citation type="submission" date="2023-05" db="EMBL/GenBank/DDBJ databases">
        <authorList>
            <person name="Zhang X."/>
        </authorList>
    </citation>
    <scope>NUCLEOTIDE SEQUENCE [LARGE SCALE GENOMIC DNA]</scope>
    <source>
        <strain evidence="2 3">DM2B3-1</strain>
    </source>
</reference>
<dbReference type="Proteomes" id="UP001228581">
    <property type="component" value="Unassembled WGS sequence"/>
</dbReference>
<keyword evidence="3" id="KW-1185">Reference proteome</keyword>
<sequence length="59" mass="6427">MSVNTILRERNQGDLPIAPTMSDQPNRSCGESGRTRGFAPTLDRNNPNRSDGKQAITSP</sequence>